<evidence type="ECO:0000313" key="3">
    <source>
        <dbReference type="Proteomes" id="UP001438707"/>
    </source>
</evidence>
<feature type="domain" description="Phosphotyrosine protein phosphatase I" evidence="1">
    <location>
        <begin position="38"/>
        <end position="215"/>
    </location>
</feature>
<reference evidence="2 3" key="1">
    <citation type="journal article" date="2024" name="Nat. Commun.">
        <title>Phylogenomics reveals the evolutionary origins of lichenization in chlorophyte algae.</title>
        <authorList>
            <person name="Puginier C."/>
            <person name="Libourel C."/>
            <person name="Otte J."/>
            <person name="Skaloud P."/>
            <person name="Haon M."/>
            <person name="Grisel S."/>
            <person name="Petersen M."/>
            <person name="Berrin J.G."/>
            <person name="Delaux P.M."/>
            <person name="Dal Grande F."/>
            <person name="Keller J."/>
        </authorList>
    </citation>
    <scope>NUCLEOTIDE SEQUENCE [LARGE SCALE GENOMIC DNA]</scope>
    <source>
        <strain evidence="2 3">SAG 2145</strain>
    </source>
</reference>
<dbReference type="Pfam" id="PF01451">
    <property type="entry name" value="LMWPc"/>
    <property type="match status" value="1"/>
</dbReference>
<evidence type="ECO:0000313" key="2">
    <source>
        <dbReference type="EMBL" id="KAK9825549.1"/>
    </source>
</evidence>
<dbReference type="InterPro" id="IPR036196">
    <property type="entry name" value="Ptyr_pPase_sf"/>
</dbReference>
<sequence length="226" mass="25167">MARPVRAQAHSTVCATDSSDYVPTDEVEGGTPTQEPEHKILFVCLGNICRSPSAEAVFKDVVKKAGLSSSFHIDSCGTGGGNENWYKKDGWSYHMGHPADERMITHARSRNMELTSKSRPLVAQDMIDYDYIIAMDPSNIADIQVAADHWIVSEDVPEEVPRDYRKKVRTMTSFLRSPKYKDKYDEVPDPYFGGEEGFELVLDLLEDACDGLLADVHPRGSKPLVA</sequence>
<dbReference type="EMBL" id="JALJOS010000024">
    <property type="protein sequence ID" value="KAK9825549.1"/>
    <property type="molecule type" value="Genomic_DNA"/>
</dbReference>
<dbReference type="CDD" id="cd16343">
    <property type="entry name" value="LMWPTP"/>
    <property type="match status" value="1"/>
</dbReference>
<comment type="caution">
    <text evidence="2">The sequence shown here is derived from an EMBL/GenBank/DDBJ whole genome shotgun (WGS) entry which is preliminary data.</text>
</comment>
<protein>
    <recommendedName>
        <fullName evidence="1">Phosphotyrosine protein phosphatase I domain-containing protein</fullName>
    </recommendedName>
</protein>
<dbReference type="AlphaFoldDB" id="A0AAW1QWK3"/>
<dbReference type="PANTHER" id="PTHR47439">
    <property type="entry name" value="LOW MOLECULAR WEIGHT PHOSPHOTYROSINE PROTEIN PHOSPHATASE-RELATED"/>
    <property type="match status" value="1"/>
</dbReference>
<dbReference type="PANTHER" id="PTHR47439:SF1">
    <property type="entry name" value="ACID PHOSPHATASE"/>
    <property type="match status" value="1"/>
</dbReference>
<dbReference type="InterPro" id="IPR023485">
    <property type="entry name" value="Ptyr_pPase"/>
</dbReference>
<dbReference type="Gene3D" id="3.40.50.2300">
    <property type="match status" value="1"/>
</dbReference>
<organism evidence="2 3">
    <name type="scientific">Apatococcus lobatus</name>
    <dbReference type="NCBI Taxonomy" id="904363"/>
    <lineage>
        <taxon>Eukaryota</taxon>
        <taxon>Viridiplantae</taxon>
        <taxon>Chlorophyta</taxon>
        <taxon>core chlorophytes</taxon>
        <taxon>Trebouxiophyceae</taxon>
        <taxon>Chlorellales</taxon>
        <taxon>Chlorellaceae</taxon>
        <taxon>Apatococcus</taxon>
    </lineage>
</organism>
<dbReference type="Proteomes" id="UP001438707">
    <property type="component" value="Unassembled WGS sequence"/>
</dbReference>
<evidence type="ECO:0000259" key="1">
    <source>
        <dbReference type="SMART" id="SM00226"/>
    </source>
</evidence>
<proteinExistence type="predicted"/>
<keyword evidence="3" id="KW-1185">Reference proteome</keyword>
<dbReference type="InterPro" id="IPR052995">
    <property type="entry name" value="LMW-PTP"/>
</dbReference>
<gene>
    <name evidence="2" type="ORF">WJX74_005506</name>
</gene>
<dbReference type="SMART" id="SM00226">
    <property type="entry name" value="LMWPc"/>
    <property type="match status" value="1"/>
</dbReference>
<name>A0AAW1QWK3_9CHLO</name>
<accession>A0AAW1QWK3</accession>
<dbReference type="SUPFAM" id="SSF52788">
    <property type="entry name" value="Phosphotyrosine protein phosphatases I"/>
    <property type="match status" value="1"/>
</dbReference>